<dbReference type="FunFam" id="2.40.70.10:FF:000029">
    <property type="entry name" value="Aspartyl protease family protein"/>
    <property type="match status" value="1"/>
</dbReference>
<keyword evidence="8" id="KW-0812">Transmembrane</keyword>
<keyword evidence="13" id="KW-1185">Reference proteome</keyword>
<keyword evidence="8" id="KW-0472">Membrane</keyword>
<evidence type="ECO:0000256" key="4">
    <source>
        <dbReference type="ARBA" id="ARBA00022737"/>
    </source>
</evidence>
<protein>
    <submittedName>
        <fullName evidence="12">Eukaryotic aspartyl protease</fullName>
    </submittedName>
</protein>
<keyword evidence="6" id="KW-0378">Hydrolase</keyword>
<name>A0A9E7GSY5_9LILI</name>
<dbReference type="FunFam" id="2.40.70.10:FF:000016">
    <property type="entry name" value="Probable aspartic protease At2g35615"/>
    <property type="match status" value="1"/>
</dbReference>
<accession>A0A9E7GSY5</accession>
<dbReference type="SUPFAM" id="SSF82185">
    <property type="entry name" value="Histone H3 K4-specific methyltransferase SET7/9 N-terminal domain"/>
    <property type="match status" value="1"/>
</dbReference>
<evidence type="ECO:0000256" key="3">
    <source>
        <dbReference type="ARBA" id="ARBA00022729"/>
    </source>
</evidence>
<dbReference type="InterPro" id="IPR032861">
    <property type="entry name" value="TAXi_N"/>
</dbReference>
<dbReference type="Gene3D" id="2.40.70.10">
    <property type="entry name" value="Acid Proteases"/>
    <property type="match status" value="2"/>
</dbReference>
<evidence type="ECO:0000259" key="11">
    <source>
        <dbReference type="Pfam" id="PF14543"/>
    </source>
</evidence>
<dbReference type="OrthoDB" id="660550at2759"/>
<feature type="signal peptide" evidence="9">
    <location>
        <begin position="1"/>
        <end position="23"/>
    </location>
</feature>
<feature type="transmembrane region" description="Helical" evidence="8">
    <location>
        <begin position="475"/>
        <end position="492"/>
    </location>
</feature>
<evidence type="ECO:0000256" key="7">
    <source>
        <dbReference type="ARBA" id="ARBA00023180"/>
    </source>
</evidence>
<proteinExistence type="inferred from homology"/>
<evidence type="ECO:0000256" key="8">
    <source>
        <dbReference type="SAM" id="Phobius"/>
    </source>
</evidence>
<evidence type="ECO:0000256" key="2">
    <source>
        <dbReference type="ARBA" id="ARBA00022670"/>
    </source>
</evidence>
<evidence type="ECO:0000256" key="6">
    <source>
        <dbReference type="ARBA" id="ARBA00022801"/>
    </source>
</evidence>
<dbReference type="InterPro" id="IPR021109">
    <property type="entry name" value="Peptidase_aspartic_dom_sf"/>
</dbReference>
<evidence type="ECO:0000313" key="12">
    <source>
        <dbReference type="EMBL" id="URE21269.1"/>
    </source>
</evidence>
<dbReference type="PROSITE" id="PS00141">
    <property type="entry name" value="ASP_PROTEASE"/>
    <property type="match status" value="1"/>
</dbReference>
<dbReference type="SMART" id="SM00698">
    <property type="entry name" value="MORN"/>
    <property type="match status" value="7"/>
</dbReference>
<dbReference type="InterPro" id="IPR001969">
    <property type="entry name" value="Aspartic_peptidase_AS"/>
</dbReference>
<dbReference type="PANTHER" id="PTHR47967:SF23">
    <property type="entry name" value="OS04G0448300 PROTEIN"/>
    <property type="match status" value="1"/>
</dbReference>
<dbReference type="EMBL" id="CP097509">
    <property type="protein sequence ID" value="URE21269.1"/>
    <property type="molecule type" value="Genomic_DNA"/>
</dbReference>
<dbReference type="Pfam" id="PF14543">
    <property type="entry name" value="TAXi_N"/>
    <property type="match status" value="1"/>
</dbReference>
<comment type="similarity">
    <text evidence="1">Belongs to the peptidase A1 family.</text>
</comment>
<evidence type="ECO:0000313" key="13">
    <source>
        <dbReference type="Proteomes" id="UP001055439"/>
    </source>
</evidence>
<keyword evidence="5" id="KW-0064">Aspartyl protease</keyword>
<dbReference type="GO" id="GO:0005576">
    <property type="term" value="C:extracellular region"/>
    <property type="evidence" value="ECO:0007669"/>
    <property type="project" value="TreeGrafter"/>
</dbReference>
<dbReference type="GO" id="GO:0004190">
    <property type="term" value="F:aspartic-type endopeptidase activity"/>
    <property type="evidence" value="ECO:0007669"/>
    <property type="project" value="UniProtKB-KW"/>
</dbReference>
<dbReference type="GO" id="GO:0006508">
    <property type="term" value="P:proteolysis"/>
    <property type="evidence" value="ECO:0007669"/>
    <property type="project" value="UniProtKB-KW"/>
</dbReference>
<keyword evidence="7" id="KW-0325">Glycoprotein</keyword>
<keyword evidence="8" id="KW-1133">Transmembrane helix</keyword>
<dbReference type="Pfam" id="PF14541">
    <property type="entry name" value="TAXi_C"/>
    <property type="match status" value="1"/>
</dbReference>
<dbReference type="InterPro" id="IPR051708">
    <property type="entry name" value="Plant_Aspart_Prot_A1"/>
</dbReference>
<keyword evidence="3 9" id="KW-0732">Signal</keyword>
<feature type="chain" id="PRO_5038935478" evidence="9">
    <location>
        <begin position="24"/>
        <end position="810"/>
    </location>
</feature>
<evidence type="ECO:0000259" key="10">
    <source>
        <dbReference type="Pfam" id="PF14541"/>
    </source>
</evidence>
<feature type="transmembrane region" description="Helical" evidence="8">
    <location>
        <begin position="498"/>
        <end position="516"/>
    </location>
</feature>
<feature type="transmembrane region" description="Helical" evidence="8">
    <location>
        <begin position="380"/>
        <end position="399"/>
    </location>
</feature>
<feature type="domain" description="Xylanase inhibitor N-terminal" evidence="11">
    <location>
        <begin position="81"/>
        <end position="245"/>
    </location>
</feature>
<dbReference type="GO" id="GO:0016020">
    <property type="term" value="C:membrane"/>
    <property type="evidence" value="ECO:0007669"/>
    <property type="project" value="UniProtKB-ARBA"/>
</dbReference>
<keyword evidence="2 12" id="KW-0645">Protease</keyword>
<evidence type="ECO:0000256" key="9">
    <source>
        <dbReference type="SAM" id="SignalP"/>
    </source>
</evidence>
<dbReference type="Gene3D" id="2.20.110.10">
    <property type="entry name" value="Histone H3 K4-specific methyltransferase SET7/9 N-terminal domain"/>
    <property type="match status" value="3"/>
</dbReference>
<dbReference type="Proteomes" id="UP001055439">
    <property type="component" value="Chromosome 7"/>
</dbReference>
<feature type="domain" description="Xylanase inhibitor C-terminal" evidence="10">
    <location>
        <begin position="269"/>
        <end position="418"/>
    </location>
</feature>
<dbReference type="Pfam" id="PF02493">
    <property type="entry name" value="MORN"/>
    <property type="match status" value="7"/>
</dbReference>
<evidence type="ECO:0000256" key="1">
    <source>
        <dbReference type="ARBA" id="ARBA00007447"/>
    </source>
</evidence>
<organism evidence="12 13">
    <name type="scientific">Musa troglodytarum</name>
    <name type="common">fe'i banana</name>
    <dbReference type="NCBI Taxonomy" id="320322"/>
    <lineage>
        <taxon>Eukaryota</taxon>
        <taxon>Viridiplantae</taxon>
        <taxon>Streptophyta</taxon>
        <taxon>Embryophyta</taxon>
        <taxon>Tracheophyta</taxon>
        <taxon>Spermatophyta</taxon>
        <taxon>Magnoliopsida</taxon>
        <taxon>Liliopsida</taxon>
        <taxon>Zingiberales</taxon>
        <taxon>Musaceae</taxon>
        <taxon>Musa</taxon>
    </lineage>
</organism>
<gene>
    <name evidence="12" type="ORF">MUK42_12660</name>
</gene>
<dbReference type="AlphaFoldDB" id="A0A9E7GSY5"/>
<evidence type="ECO:0000256" key="5">
    <source>
        <dbReference type="ARBA" id="ARBA00022750"/>
    </source>
</evidence>
<dbReference type="FunFam" id="2.20.110.10:FF:000002">
    <property type="entry name" value="Phosphatidylinositol 4-phosphate 5-kinase 8"/>
    <property type="match status" value="2"/>
</dbReference>
<dbReference type="InterPro" id="IPR003409">
    <property type="entry name" value="MORN"/>
</dbReference>
<sequence length="810" mass="87869">MGVIRGCLLLMSIMALVLPEARSKLNGLRLELAHVDSNANFSKLELLQRAALRSNHRMARLTAAASGNKVQAPVHAGSGEFLMDLAIGTPGLAFSAIIDTGSDLIWTQCKPCVECFSQPTPVFDPSSSSTFTKLPCSSNLCQALPTFRCGASGCEYLYSYGDSSSTQGVLAGETFTFGTANPTAVSNIAFGCGDTNQGSGFSQASGLVGLGRGPLSLISQLGLGKFSYCLTSLDESKKSPLLFGSLADLSAPTVQSTPLRKNPTQPSFYYVSLEGITVGGTRLQIPSSTFALQDDGAGGLIIDSGTSITYLELAGYRQLKKAFLSEMHLPVADGSETGLDLCFSLPSGSSTVEVPKLTFHFDGADLDLPAENFMIMDSTTGLLCLTIMASSGLSILGNFQQQNIQILYDLKKEALSFRELIEMESKKGKLTRTQSSLLRSPIARSSIHSIFTVTEANDDEEKPQRPRRRRNRHRHHLLLLLPLLVFLLFFYLRQDSPVFANLLLFATFISLASLAARRSGVFVTRRASSVDWFIGDDDGRGRHRSEKKENSNGRTVREGVEVYSNGDSYEGEFHLARCSGSGVYRFFAPKGRYEGDWVDGKYDGHGIETWARGSRYRGQYRHGLRHGFGVYRFYSGDSYAGEWAGGQSHGVGVQTCSDGSRYAGEFKAGVKHGLGCYHFRNGDQYSGEYFGDKIHGFGVYRFANGHCYEGSWHEGKKQGFGLYTFRSGETRSGDWDCGVLDNSLLPSDPAVQGAVRAARKAAEKAVLIPQVGDQVNRAVTAANRAATAARVAAIKAVQNQMHGKLCDTDV</sequence>
<keyword evidence="4" id="KW-0677">Repeat</keyword>
<dbReference type="SUPFAM" id="SSF50630">
    <property type="entry name" value="Acid proteases"/>
    <property type="match status" value="1"/>
</dbReference>
<dbReference type="InterPro" id="IPR032799">
    <property type="entry name" value="TAXi_C"/>
</dbReference>
<dbReference type="InterPro" id="IPR034161">
    <property type="entry name" value="Pepsin-like_plant"/>
</dbReference>
<reference evidence="12" key="1">
    <citation type="submission" date="2022-05" db="EMBL/GenBank/DDBJ databases">
        <title>The Musa troglodytarum L. genome provides insights into the mechanism of non-climacteric behaviour and enrichment of carotenoids.</title>
        <authorList>
            <person name="Wang J."/>
        </authorList>
    </citation>
    <scope>NUCLEOTIDE SEQUENCE</scope>
    <source>
        <tissue evidence="12">Leaf</tissue>
    </source>
</reference>
<dbReference type="PANTHER" id="PTHR47967">
    <property type="entry name" value="OS07G0603500 PROTEIN-RELATED"/>
    <property type="match status" value="1"/>
</dbReference>
<dbReference type="CDD" id="cd05476">
    <property type="entry name" value="pepsin_A_like_plant"/>
    <property type="match status" value="1"/>
</dbReference>